<sequence>MTTDPESTPDVLSFWFWFENNLHRFEHLEDQQEVLLPELGEQLQEIDEGLTYEISMPDEEGVRDLVISADGVKEAFPAVMLLIDSAPDLPGWTFTPFRQRMDLAGCALQFGEQELTPDDFYFWLQTEDGAIDLIVYVPGLTEDNREAMMGASFVLLDMTLGEFDVTLKIRFIDFQPLPENPEAEDLQPLSALPDEFDALFDALNPE</sequence>
<evidence type="ECO:0008006" key="3">
    <source>
        <dbReference type="Google" id="ProtNLM"/>
    </source>
</evidence>
<dbReference type="RefSeq" id="WP_145193168.1">
    <property type="nucleotide sequence ID" value="NZ_CP036266.1"/>
</dbReference>
<protein>
    <recommendedName>
        <fullName evidence="3">DUF695 domain-containing protein</fullName>
    </recommendedName>
</protein>
<gene>
    <name evidence="1" type="ORF">HG66A1_62930</name>
</gene>
<dbReference type="EMBL" id="CP036266">
    <property type="protein sequence ID" value="QDT24461.1"/>
    <property type="molecule type" value="Genomic_DNA"/>
</dbReference>
<keyword evidence="2" id="KW-1185">Reference proteome</keyword>
<proteinExistence type="predicted"/>
<organism evidence="1 2">
    <name type="scientific">Gimesia chilikensis</name>
    <dbReference type="NCBI Taxonomy" id="2605989"/>
    <lineage>
        <taxon>Bacteria</taxon>
        <taxon>Pseudomonadati</taxon>
        <taxon>Planctomycetota</taxon>
        <taxon>Planctomycetia</taxon>
        <taxon>Planctomycetales</taxon>
        <taxon>Planctomycetaceae</taxon>
        <taxon>Gimesia</taxon>
    </lineage>
</organism>
<evidence type="ECO:0000313" key="1">
    <source>
        <dbReference type="EMBL" id="QDT24461.1"/>
    </source>
</evidence>
<dbReference type="Proteomes" id="UP000320421">
    <property type="component" value="Chromosome"/>
</dbReference>
<dbReference type="OrthoDB" id="6115512at2"/>
<name>A0A517PYK5_9PLAN</name>
<dbReference type="AlphaFoldDB" id="A0A517PYK5"/>
<accession>A0A517PYK5</accession>
<reference evidence="1 2" key="1">
    <citation type="submission" date="2019-02" db="EMBL/GenBank/DDBJ databases">
        <title>Deep-cultivation of Planctomycetes and their phenomic and genomic characterization uncovers novel biology.</title>
        <authorList>
            <person name="Wiegand S."/>
            <person name="Jogler M."/>
            <person name="Boedeker C."/>
            <person name="Pinto D."/>
            <person name="Vollmers J."/>
            <person name="Rivas-Marin E."/>
            <person name="Kohn T."/>
            <person name="Peeters S.H."/>
            <person name="Heuer A."/>
            <person name="Rast P."/>
            <person name="Oberbeckmann S."/>
            <person name="Bunk B."/>
            <person name="Jeske O."/>
            <person name="Meyerdierks A."/>
            <person name="Storesund J.E."/>
            <person name="Kallscheuer N."/>
            <person name="Luecker S."/>
            <person name="Lage O.M."/>
            <person name="Pohl T."/>
            <person name="Merkel B.J."/>
            <person name="Hornburger P."/>
            <person name="Mueller R.-W."/>
            <person name="Bruemmer F."/>
            <person name="Labrenz M."/>
            <person name="Spormann A.M."/>
            <person name="Op den Camp H."/>
            <person name="Overmann J."/>
            <person name="Amann R."/>
            <person name="Jetten M.S.M."/>
            <person name="Mascher T."/>
            <person name="Medema M.H."/>
            <person name="Devos D.P."/>
            <person name="Kaster A.-K."/>
            <person name="Ovreas L."/>
            <person name="Rohde M."/>
            <person name="Galperin M.Y."/>
            <person name="Jogler C."/>
        </authorList>
    </citation>
    <scope>NUCLEOTIDE SEQUENCE [LARGE SCALE GENOMIC DNA]</scope>
    <source>
        <strain evidence="1 2">HG66A1</strain>
    </source>
</reference>
<evidence type="ECO:0000313" key="2">
    <source>
        <dbReference type="Proteomes" id="UP000320421"/>
    </source>
</evidence>